<feature type="DNA-binding region" description="H-T-H motif" evidence="4">
    <location>
        <begin position="28"/>
        <end position="47"/>
    </location>
</feature>
<evidence type="ECO:0000256" key="3">
    <source>
        <dbReference type="ARBA" id="ARBA00023163"/>
    </source>
</evidence>
<reference evidence="6 7" key="1">
    <citation type="submission" date="2018-03" db="EMBL/GenBank/DDBJ databases">
        <title>The draft genome of Mesorhizobium soli JCM 19897.</title>
        <authorList>
            <person name="Li L."/>
            <person name="Liu L."/>
            <person name="Liang L."/>
            <person name="Wang T."/>
            <person name="Zhang X."/>
        </authorList>
    </citation>
    <scope>NUCLEOTIDE SEQUENCE [LARGE SCALE GENOMIC DNA]</scope>
    <source>
        <strain evidence="6 7">JCM 19897</strain>
    </source>
</reference>
<proteinExistence type="predicted"/>
<dbReference type="Pfam" id="PF00440">
    <property type="entry name" value="TetR_N"/>
    <property type="match status" value="1"/>
</dbReference>
<dbReference type="InterPro" id="IPR001647">
    <property type="entry name" value="HTH_TetR"/>
</dbReference>
<dbReference type="PANTHER" id="PTHR30055">
    <property type="entry name" value="HTH-TYPE TRANSCRIPTIONAL REGULATOR RUTR"/>
    <property type="match status" value="1"/>
</dbReference>
<dbReference type="RefSeq" id="WP_106726564.1">
    <property type="nucleotide sequence ID" value="NZ_PXYL01000017.1"/>
</dbReference>
<evidence type="ECO:0000256" key="2">
    <source>
        <dbReference type="ARBA" id="ARBA00023125"/>
    </source>
</evidence>
<sequence length="189" mass="20240">MPRIGLSRDRLVEAAAKLADEHGFDKLTLAALARHFAVKLASLYSHVKNSDDLKTSVALFALSELADRADEAVAGRAGKDALVALANVHRNFAREHPGLFEAARFRLDATSAAVSGGARLSRTTQAVLRGYALTDTDCTHAIRLLGSFFLGFPVLESAGSFSHSQPEAEASWSRSLNALDALLRGWALP</sequence>
<accession>A0A2P7S2E9</accession>
<dbReference type="PANTHER" id="PTHR30055:SF151">
    <property type="entry name" value="TRANSCRIPTIONAL REGULATORY PROTEIN"/>
    <property type="match status" value="1"/>
</dbReference>
<dbReference type="SUPFAM" id="SSF46689">
    <property type="entry name" value="Homeodomain-like"/>
    <property type="match status" value="1"/>
</dbReference>
<gene>
    <name evidence="6" type="ORF">C7I85_24115</name>
</gene>
<organism evidence="6 7">
    <name type="scientific">Pseudaminobacter soli</name>
    <name type="common">ex Li et al. 2025</name>
    <dbReference type="NCBI Taxonomy" id="1295366"/>
    <lineage>
        <taxon>Bacteria</taxon>
        <taxon>Pseudomonadati</taxon>
        <taxon>Pseudomonadota</taxon>
        <taxon>Alphaproteobacteria</taxon>
        <taxon>Hyphomicrobiales</taxon>
        <taxon>Phyllobacteriaceae</taxon>
        <taxon>Pseudaminobacter</taxon>
    </lineage>
</organism>
<dbReference type="PROSITE" id="PS50977">
    <property type="entry name" value="HTH_TETR_2"/>
    <property type="match status" value="1"/>
</dbReference>
<keyword evidence="1" id="KW-0805">Transcription regulation</keyword>
<keyword evidence="2 4" id="KW-0238">DNA-binding</keyword>
<dbReference type="EMBL" id="PXYL01000017">
    <property type="protein sequence ID" value="PSJ56647.1"/>
    <property type="molecule type" value="Genomic_DNA"/>
</dbReference>
<name>A0A2P7S2E9_9HYPH</name>
<dbReference type="AlphaFoldDB" id="A0A2P7S2E9"/>
<dbReference type="OrthoDB" id="71867at2"/>
<dbReference type="InterPro" id="IPR036271">
    <property type="entry name" value="Tet_transcr_reg_TetR-rel_C_sf"/>
</dbReference>
<dbReference type="InterPro" id="IPR009057">
    <property type="entry name" value="Homeodomain-like_sf"/>
</dbReference>
<dbReference type="SUPFAM" id="SSF48498">
    <property type="entry name" value="Tetracyclin repressor-like, C-terminal domain"/>
    <property type="match status" value="1"/>
</dbReference>
<evidence type="ECO:0000256" key="1">
    <source>
        <dbReference type="ARBA" id="ARBA00023015"/>
    </source>
</evidence>
<evidence type="ECO:0000313" key="7">
    <source>
        <dbReference type="Proteomes" id="UP000240653"/>
    </source>
</evidence>
<keyword evidence="3" id="KW-0804">Transcription</keyword>
<dbReference type="Pfam" id="PF13305">
    <property type="entry name" value="TetR_C_33"/>
    <property type="match status" value="1"/>
</dbReference>
<dbReference type="GO" id="GO:0003700">
    <property type="term" value="F:DNA-binding transcription factor activity"/>
    <property type="evidence" value="ECO:0007669"/>
    <property type="project" value="TreeGrafter"/>
</dbReference>
<dbReference type="GO" id="GO:0000976">
    <property type="term" value="F:transcription cis-regulatory region binding"/>
    <property type="evidence" value="ECO:0007669"/>
    <property type="project" value="TreeGrafter"/>
</dbReference>
<evidence type="ECO:0000259" key="5">
    <source>
        <dbReference type="PROSITE" id="PS50977"/>
    </source>
</evidence>
<dbReference type="Gene3D" id="1.10.10.60">
    <property type="entry name" value="Homeodomain-like"/>
    <property type="match status" value="1"/>
</dbReference>
<dbReference type="Gene3D" id="1.10.357.10">
    <property type="entry name" value="Tetracycline Repressor, domain 2"/>
    <property type="match status" value="1"/>
</dbReference>
<dbReference type="InterPro" id="IPR025996">
    <property type="entry name" value="MT1864/Rv1816-like_C"/>
</dbReference>
<feature type="domain" description="HTH tetR-type" evidence="5">
    <location>
        <begin position="5"/>
        <end position="65"/>
    </location>
</feature>
<evidence type="ECO:0000256" key="4">
    <source>
        <dbReference type="PROSITE-ProRule" id="PRU00335"/>
    </source>
</evidence>
<keyword evidence="7" id="KW-1185">Reference proteome</keyword>
<protein>
    <submittedName>
        <fullName evidence="6">TetR family transcriptional regulator</fullName>
    </submittedName>
</protein>
<comment type="caution">
    <text evidence="6">The sequence shown here is derived from an EMBL/GenBank/DDBJ whole genome shotgun (WGS) entry which is preliminary data.</text>
</comment>
<dbReference type="Proteomes" id="UP000240653">
    <property type="component" value="Unassembled WGS sequence"/>
</dbReference>
<evidence type="ECO:0000313" key="6">
    <source>
        <dbReference type="EMBL" id="PSJ56647.1"/>
    </source>
</evidence>
<dbReference type="InterPro" id="IPR050109">
    <property type="entry name" value="HTH-type_TetR-like_transc_reg"/>
</dbReference>